<dbReference type="InterPro" id="IPR049366">
    <property type="entry name" value="RGL11_C"/>
</dbReference>
<keyword evidence="4" id="KW-1185">Reference proteome</keyword>
<dbReference type="PANTHER" id="PTHR43118">
    <property type="entry name" value="RHAMNOGALACTURONAN LYASE (EUROFUNG)"/>
    <property type="match status" value="1"/>
</dbReference>
<dbReference type="SUPFAM" id="SSF69318">
    <property type="entry name" value="Integrin alpha N-terminal domain"/>
    <property type="match status" value="1"/>
</dbReference>
<evidence type="ECO:0000313" key="4">
    <source>
        <dbReference type="Proteomes" id="UP000233618"/>
    </source>
</evidence>
<dbReference type="RefSeq" id="WP_180327242.1">
    <property type="nucleotide sequence ID" value="NZ_MVDE01000007.1"/>
</dbReference>
<dbReference type="Pfam" id="PF21348">
    <property type="entry name" value="RGL11_C"/>
    <property type="match status" value="1"/>
</dbReference>
<dbReference type="Pfam" id="PF18370">
    <property type="entry name" value="RGI_lyase"/>
    <property type="match status" value="1"/>
</dbReference>
<feature type="domain" description="Rhamnogalacturonan lyase family 11 C-terminal" evidence="2">
    <location>
        <begin position="152"/>
        <end position="637"/>
    </location>
</feature>
<sequence length="754" mass="83549">MFNSLGSFADKILVLILCGVLQSCCTKTPSQIVKGPNYAPSIQKENLGRGLVAIHQGNGIAAVSWRFLPKDKAETQFDVYRINKNEKERKLNATPIAASTFIKDSLANTKTSTTYVLKDAKTHHVLASYVLTPQMADHPYLSIPIQAFPGDSLWQYSPNDATVADLDGDGELDIVLKRENSGHDNSHNGVCNGGTLLEAYKLDGTFLWRVNLGINIRQGAHYTQMMAYDFDGDGKAEIAVKTAEGTQFGDGQVIGDVNKDGVSDYVDRDPSSRTYGKIITGPEFFSVIEGATGKELARANYISRGAPDEFGDITGNRVDRFLGGVGFFDGMRPSILICRGYYEKTVLEAWDYRDGKLTQRWHFSTTDNNGEYKSFEGQGNHQLSIGDVNGDGKDEITYGACLINADGTGGYNTQLGHGDALHLTDIDIERPGLEIWDCHEHVPTKAGSELRDACTGEYIWGIPSFEDVGRAMAADIDPRFKGCELWTTHSGGVYTANGKFITANTPSINMGIWWDGDLNRELLDGSSVTGREFVGITKWTGDGVINLPIPFSEDLTANNWTKGNPCLQADLVGDWREEILVRTKDNKELRLYMTNYSTSYRFNTLLSDHIYRLSVADQNISYNQPTQPGFYLGSDLGKFWNNKYRLQRGAHSKSGKAKDGKANGMNTRYHEAQRIILDTIACSQETYTLDAGYDYDKYIWTVNGAEINSDRSLTLKSKDYSADQPIKVKLQVLYKGCVFADSIHVRFTGENNTL</sequence>
<dbReference type="InterPro" id="IPR041624">
    <property type="entry name" value="RGI_lyase"/>
</dbReference>
<evidence type="ECO:0000313" key="3">
    <source>
        <dbReference type="EMBL" id="PKQ67757.1"/>
    </source>
</evidence>
<dbReference type="InterPro" id="IPR034641">
    <property type="entry name" value="RGL11"/>
</dbReference>
<dbReference type="Proteomes" id="UP000233618">
    <property type="component" value="Unassembled WGS sequence"/>
</dbReference>
<protein>
    <submittedName>
        <fullName evidence="3">Uncharacterized protein</fullName>
    </submittedName>
</protein>
<evidence type="ECO:0000259" key="2">
    <source>
        <dbReference type="Pfam" id="PF21348"/>
    </source>
</evidence>
<dbReference type="EMBL" id="MVDE01000007">
    <property type="protein sequence ID" value="PKQ67757.1"/>
    <property type="molecule type" value="Genomic_DNA"/>
</dbReference>
<dbReference type="Gene3D" id="2.60.40.10">
    <property type="entry name" value="Immunoglobulins"/>
    <property type="match status" value="1"/>
</dbReference>
<reference evidence="3 4" key="1">
    <citation type="journal article" date="2017" name="Front. Microbiol.">
        <title>Labilibaculum manganireducens gen. nov., sp. nov. and Labilibaculum filiforme sp. nov., Novel Bacteroidetes Isolated from Subsurface Sediments of the Baltic Sea.</title>
        <authorList>
            <person name="Vandieken V."/>
            <person name="Marshall I.P."/>
            <person name="Niemann H."/>
            <person name="Engelen B."/>
            <person name="Cypionka H."/>
        </authorList>
    </citation>
    <scope>NUCLEOTIDE SEQUENCE [LARGE SCALE GENOMIC DNA]</scope>
    <source>
        <strain evidence="3 4">59.10-2M</strain>
    </source>
</reference>
<organism evidence="3 4">
    <name type="scientific">Labilibaculum manganireducens</name>
    <dbReference type="NCBI Taxonomy" id="1940525"/>
    <lineage>
        <taxon>Bacteria</taxon>
        <taxon>Pseudomonadati</taxon>
        <taxon>Bacteroidota</taxon>
        <taxon>Bacteroidia</taxon>
        <taxon>Marinilabiliales</taxon>
        <taxon>Marinifilaceae</taxon>
        <taxon>Labilibaculum</taxon>
    </lineage>
</organism>
<proteinExistence type="predicted"/>
<accession>A0A2N3IBS5</accession>
<dbReference type="CDD" id="cd10318">
    <property type="entry name" value="RGL11"/>
    <property type="match status" value="1"/>
</dbReference>
<dbReference type="PANTHER" id="PTHR43118:SF1">
    <property type="entry name" value="RHAMNOGALACTURONAN LYASE (EUROFUNG)"/>
    <property type="match status" value="1"/>
</dbReference>
<gene>
    <name evidence="3" type="ORF">BZG01_06805</name>
</gene>
<dbReference type="InterPro" id="IPR028994">
    <property type="entry name" value="Integrin_alpha_N"/>
</dbReference>
<name>A0A2N3IBS5_9BACT</name>
<evidence type="ECO:0000259" key="1">
    <source>
        <dbReference type="Pfam" id="PF18370"/>
    </source>
</evidence>
<feature type="domain" description="Rhamnogalacturonan I lyase beta-sheet" evidence="1">
    <location>
        <begin position="43"/>
        <end position="116"/>
    </location>
</feature>
<dbReference type="AlphaFoldDB" id="A0A2N3IBS5"/>
<dbReference type="InterPro" id="IPR013783">
    <property type="entry name" value="Ig-like_fold"/>
</dbReference>
<comment type="caution">
    <text evidence="3">The sequence shown here is derived from an EMBL/GenBank/DDBJ whole genome shotgun (WGS) entry which is preliminary data.</text>
</comment>